<name>A0A7M1RZ52_9CAUD</name>
<keyword evidence="2" id="KW-1185">Reference proteome</keyword>
<evidence type="ECO:0000313" key="1">
    <source>
        <dbReference type="EMBL" id="QOR58839.1"/>
    </source>
</evidence>
<dbReference type="EMBL" id="MT774384">
    <property type="protein sequence ID" value="QOR58839.1"/>
    <property type="molecule type" value="Genomic_DNA"/>
</dbReference>
<dbReference type="KEGG" id="vg:65129322"/>
<dbReference type="RefSeq" id="YP_010110997.1">
    <property type="nucleotide sequence ID" value="NC_055877.1"/>
</dbReference>
<accession>A0A7M1RZ52</accession>
<organism evidence="1 2">
    <name type="scientific">uncultured phage cr8_1</name>
    <dbReference type="NCBI Taxonomy" id="2772068"/>
    <lineage>
        <taxon>Viruses</taxon>
        <taxon>Duplodnaviria</taxon>
        <taxon>Heunggongvirae</taxon>
        <taxon>Uroviricota</taxon>
        <taxon>Caudoviricetes</taxon>
        <taxon>Crassvirales</taxon>
        <taxon>Intestiviridae</taxon>
        <taxon>Obtuvirinae</taxon>
        <taxon>Fohxhuevirus</taxon>
        <taxon>Fohxhuevirus gastrointestinalis</taxon>
    </lineage>
</organism>
<protein>
    <submittedName>
        <fullName evidence="1">Uncharacterized protein</fullName>
    </submittedName>
</protein>
<dbReference type="GeneID" id="65129322"/>
<proteinExistence type="predicted"/>
<evidence type="ECO:0000313" key="2">
    <source>
        <dbReference type="Proteomes" id="UP000594003"/>
    </source>
</evidence>
<dbReference type="Proteomes" id="UP000594003">
    <property type="component" value="Segment"/>
</dbReference>
<reference evidence="1 2" key="1">
    <citation type="submission" date="2020-07" db="EMBL/GenBank/DDBJ databases">
        <title>Taxonomic proposal: Crassvirales, a new order of highly abundant and diverse bacterial viruses.</title>
        <authorList>
            <person name="Shkoporov A.N."/>
            <person name="Stockdale S.R."/>
            <person name="Guerin E."/>
            <person name="Ross R.P."/>
            <person name="Hill C."/>
        </authorList>
    </citation>
    <scope>NUCLEOTIDE SEQUENCE [LARGE SCALE GENOMIC DNA]</scope>
</reference>
<sequence>MVEMTKNWVARMINRHAEIVVEIDKVKKHISNAANNPKISKVTYGNLSLLLRDLKNLERTYRIMLENENVTFTMNGEYYSKIGQINEKKNPDNND</sequence>